<dbReference type="GO" id="GO:0005524">
    <property type="term" value="F:ATP binding"/>
    <property type="evidence" value="ECO:0007669"/>
    <property type="project" value="UniProtKB-KW"/>
</dbReference>
<keyword evidence="2 7" id="KW-0436">Ligase</keyword>
<dbReference type="InterPro" id="IPR045851">
    <property type="entry name" value="AMP-bd_C_sf"/>
</dbReference>
<sequence>MTTDTIRTSDGADLVQPGLLPELRDRTVDNLWQRAVRSNPQGTFLLWETSEFTYAEADVEVAKTTRMLRDAGVTPGTHVAVLLDNRPEYIWLLLAIGRIGAVGVPIHAEAKGQLLGHFLRSTDCSYGVIASSQTANVESVLGEDRLGYVWILDDVPAGEIGTVPRLGRVQEPYAPKDVADGGKDDEHRVPRFSDNYLLMFTSGTSGPSKAAVVSQAQPITHALKIAESCGWNAQERFYTCLPLSHANAQCHTLLPAIGLGATVVLGRRFSVRKFWSDVQRFDCTAVSLLGSMLQLLWKKAPSPEESDNRVSTVLVVPFPRNVQEFDDRYQARFATLYGLTECAPVSISRPGEGYDRPAGMAGRILRDHNDVRIVDADDIEVPLGTVGEIAVRRHDPYITVQRYYGRERETWDDFRNLWFHTGDFGYVDEDDYLYFAGRKSDSLRRRGENVSIRELEEVLQSFTGVLEAAVIAVPSDLGDMSEDDIAVYFTSEDGAQLTAEQLDLLAEAELSRYMRPRYIRHVDDLPKTPTSKIRKDVLRRDAEVNLTQFFDAETRRQI</sequence>
<dbReference type="GO" id="GO:0004467">
    <property type="term" value="F:long-chain fatty acid-CoA ligase activity"/>
    <property type="evidence" value="ECO:0007669"/>
    <property type="project" value="TreeGrafter"/>
</dbReference>
<dbReference type="InterPro" id="IPR020845">
    <property type="entry name" value="AMP-binding_CS"/>
</dbReference>
<dbReference type="Gene3D" id="3.30.300.30">
    <property type="match status" value="1"/>
</dbReference>
<comment type="similarity">
    <text evidence="1">Belongs to the ATP-dependent AMP-binding enzyme family.</text>
</comment>
<dbReference type="GO" id="GO:0005324">
    <property type="term" value="F:long-chain fatty acid transmembrane transporter activity"/>
    <property type="evidence" value="ECO:0007669"/>
    <property type="project" value="TreeGrafter"/>
</dbReference>
<keyword evidence="3" id="KW-0547">Nucleotide-binding</keyword>
<dbReference type="RefSeq" id="WP_073361456.1">
    <property type="nucleotide sequence ID" value="NZ_FNTL01000005.1"/>
</dbReference>
<evidence type="ECO:0000256" key="2">
    <source>
        <dbReference type="ARBA" id="ARBA00022598"/>
    </source>
</evidence>
<gene>
    <name evidence="7" type="ORF">SAMN04490220_8567</name>
</gene>
<dbReference type="GO" id="GO:0044539">
    <property type="term" value="P:long-chain fatty acid import into cell"/>
    <property type="evidence" value="ECO:0007669"/>
    <property type="project" value="TreeGrafter"/>
</dbReference>
<dbReference type="PROSITE" id="PS00455">
    <property type="entry name" value="AMP_BINDING"/>
    <property type="match status" value="1"/>
</dbReference>
<reference evidence="8" key="1">
    <citation type="submission" date="2016-10" db="EMBL/GenBank/DDBJ databases">
        <authorList>
            <person name="Varghese N."/>
        </authorList>
    </citation>
    <scope>NUCLEOTIDE SEQUENCE [LARGE SCALE GENOMIC DNA]</scope>
    <source>
        <strain evidence="8">DSM 44719</strain>
    </source>
</reference>
<evidence type="ECO:0000259" key="5">
    <source>
        <dbReference type="Pfam" id="PF00501"/>
    </source>
</evidence>
<evidence type="ECO:0000256" key="3">
    <source>
        <dbReference type="ARBA" id="ARBA00022741"/>
    </source>
</evidence>
<dbReference type="SUPFAM" id="SSF56801">
    <property type="entry name" value="Acetyl-CoA synthetase-like"/>
    <property type="match status" value="1"/>
</dbReference>
<dbReference type="InterPro" id="IPR025110">
    <property type="entry name" value="AMP-bd_C"/>
</dbReference>
<evidence type="ECO:0000259" key="6">
    <source>
        <dbReference type="Pfam" id="PF13193"/>
    </source>
</evidence>
<dbReference type="Proteomes" id="UP000183407">
    <property type="component" value="Unassembled WGS sequence"/>
</dbReference>
<dbReference type="EMBL" id="FNTL01000005">
    <property type="protein sequence ID" value="SEE82870.1"/>
    <property type="molecule type" value="Genomic_DNA"/>
</dbReference>
<dbReference type="OrthoDB" id="2579187at2"/>
<evidence type="ECO:0000313" key="7">
    <source>
        <dbReference type="EMBL" id="SEE82870.1"/>
    </source>
</evidence>
<proteinExistence type="inferred from homology"/>
<dbReference type="InterPro" id="IPR042099">
    <property type="entry name" value="ANL_N_sf"/>
</dbReference>
<accession>A0A1H5M0X3</accession>
<keyword evidence="4" id="KW-0067">ATP-binding</keyword>
<feature type="domain" description="AMP-binding enzyme C-terminal" evidence="6">
    <location>
        <begin position="454"/>
        <end position="532"/>
    </location>
</feature>
<protein>
    <submittedName>
        <fullName evidence="7">Crotonobetaine/carnitine-CoA ligase</fullName>
    </submittedName>
</protein>
<dbReference type="PANTHER" id="PTHR43107:SF15">
    <property type="entry name" value="FATTY ACID TRANSPORT PROTEIN 3, ISOFORM A"/>
    <property type="match status" value="1"/>
</dbReference>
<name>A0A1H5M0X3_RHOJO</name>
<dbReference type="Pfam" id="PF00501">
    <property type="entry name" value="AMP-binding"/>
    <property type="match status" value="1"/>
</dbReference>
<dbReference type="AlphaFoldDB" id="A0A1H5M0X3"/>
<dbReference type="Gene3D" id="3.40.50.12780">
    <property type="entry name" value="N-terminal domain of ligase-like"/>
    <property type="match status" value="1"/>
</dbReference>
<evidence type="ECO:0000313" key="8">
    <source>
        <dbReference type="Proteomes" id="UP000183407"/>
    </source>
</evidence>
<dbReference type="Pfam" id="PF13193">
    <property type="entry name" value="AMP-binding_C"/>
    <property type="match status" value="1"/>
</dbReference>
<dbReference type="GO" id="GO:0005886">
    <property type="term" value="C:plasma membrane"/>
    <property type="evidence" value="ECO:0007669"/>
    <property type="project" value="TreeGrafter"/>
</dbReference>
<dbReference type="PANTHER" id="PTHR43107">
    <property type="entry name" value="LONG-CHAIN FATTY ACID TRANSPORT PROTEIN"/>
    <property type="match status" value="1"/>
</dbReference>
<evidence type="ECO:0000256" key="4">
    <source>
        <dbReference type="ARBA" id="ARBA00022840"/>
    </source>
</evidence>
<evidence type="ECO:0000256" key="1">
    <source>
        <dbReference type="ARBA" id="ARBA00006432"/>
    </source>
</evidence>
<organism evidence="7 8">
    <name type="scientific">Rhodococcus jostii</name>
    <dbReference type="NCBI Taxonomy" id="132919"/>
    <lineage>
        <taxon>Bacteria</taxon>
        <taxon>Bacillati</taxon>
        <taxon>Actinomycetota</taxon>
        <taxon>Actinomycetes</taxon>
        <taxon>Mycobacteriales</taxon>
        <taxon>Nocardiaceae</taxon>
        <taxon>Rhodococcus</taxon>
    </lineage>
</organism>
<dbReference type="InterPro" id="IPR000873">
    <property type="entry name" value="AMP-dep_synth/lig_dom"/>
</dbReference>
<feature type="domain" description="AMP-dependent synthetase/ligase" evidence="5">
    <location>
        <begin position="33"/>
        <end position="394"/>
    </location>
</feature>